<evidence type="ECO:0000256" key="4">
    <source>
        <dbReference type="ARBA" id="ARBA00023136"/>
    </source>
</evidence>
<accession>D0LY46</accession>
<dbReference type="HOGENOM" id="CLU_245662_0_0_7"/>
<feature type="chain" id="PRO_5003010696" description="Translocation and assembly module TamB C-terminal domain-containing protein" evidence="6">
    <location>
        <begin position="25"/>
        <end position="1566"/>
    </location>
</feature>
<dbReference type="InterPro" id="IPR007452">
    <property type="entry name" value="TamB_C"/>
</dbReference>
<evidence type="ECO:0000313" key="8">
    <source>
        <dbReference type="EMBL" id="ACY16196.1"/>
    </source>
</evidence>
<evidence type="ECO:0000256" key="1">
    <source>
        <dbReference type="ARBA" id="ARBA00004167"/>
    </source>
</evidence>
<proteinExistence type="predicted"/>
<evidence type="ECO:0000259" key="7">
    <source>
        <dbReference type="Pfam" id="PF04357"/>
    </source>
</evidence>
<dbReference type="GO" id="GO:0005886">
    <property type="term" value="C:plasma membrane"/>
    <property type="evidence" value="ECO:0007669"/>
    <property type="project" value="InterPro"/>
</dbReference>
<comment type="subcellular location">
    <subcellularLocation>
        <location evidence="1">Membrane</location>
        <topology evidence="1">Single-pass membrane protein</topology>
    </subcellularLocation>
</comment>
<dbReference type="EMBL" id="CP001804">
    <property type="protein sequence ID" value="ACY16196.1"/>
    <property type="molecule type" value="Genomic_DNA"/>
</dbReference>
<dbReference type="eggNOG" id="COG2911">
    <property type="taxonomic scope" value="Bacteria"/>
</dbReference>
<evidence type="ECO:0000256" key="3">
    <source>
        <dbReference type="ARBA" id="ARBA00022989"/>
    </source>
</evidence>
<feature type="region of interest" description="Disordered" evidence="5">
    <location>
        <begin position="1427"/>
        <end position="1449"/>
    </location>
</feature>
<dbReference type="Proteomes" id="UP000001880">
    <property type="component" value="Chromosome"/>
</dbReference>
<reference evidence="8 9" key="1">
    <citation type="journal article" date="2010" name="Stand. Genomic Sci.">
        <title>Complete genome sequence of Haliangium ochraceum type strain (SMP-2).</title>
        <authorList>
            <consortium name="US DOE Joint Genome Institute (JGI-PGF)"/>
            <person name="Ivanova N."/>
            <person name="Daum C."/>
            <person name="Lang E."/>
            <person name="Abt B."/>
            <person name="Kopitz M."/>
            <person name="Saunders E."/>
            <person name="Lapidus A."/>
            <person name="Lucas S."/>
            <person name="Glavina Del Rio T."/>
            <person name="Nolan M."/>
            <person name="Tice H."/>
            <person name="Copeland A."/>
            <person name="Cheng J.F."/>
            <person name="Chen F."/>
            <person name="Bruce D."/>
            <person name="Goodwin L."/>
            <person name="Pitluck S."/>
            <person name="Mavromatis K."/>
            <person name="Pati A."/>
            <person name="Mikhailova N."/>
            <person name="Chen A."/>
            <person name="Palaniappan K."/>
            <person name="Land M."/>
            <person name="Hauser L."/>
            <person name="Chang Y.J."/>
            <person name="Jeffries C.D."/>
            <person name="Detter J.C."/>
            <person name="Brettin T."/>
            <person name="Rohde M."/>
            <person name="Goker M."/>
            <person name="Bristow J."/>
            <person name="Markowitz V."/>
            <person name="Eisen J.A."/>
            <person name="Hugenholtz P."/>
            <person name="Kyrpides N.C."/>
            <person name="Klenk H.P."/>
        </authorList>
    </citation>
    <scope>NUCLEOTIDE SEQUENCE [LARGE SCALE GENOMIC DNA]</scope>
    <source>
        <strain evidence="9">DSM 14365 / CIP 107738 / JCM 11303 / AJ 13395 / SMP-2</strain>
    </source>
</reference>
<name>D0LY46_HALO1</name>
<dbReference type="GO" id="GO:0009306">
    <property type="term" value="P:protein secretion"/>
    <property type="evidence" value="ECO:0007669"/>
    <property type="project" value="InterPro"/>
</dbReference>
<keyword evidence="9" id="KW-1185">Reference proteome</keyword>
<protein>
    <recommendedName>
        <fullName evidence="7">Translocation and assembly module TamB C-terminal domain-containing protein</fullName>
    </recommendedName>
</protein>
<keyword evidence="6" id="KW-0732">Signal</keyword>
<evidence type="ECO:0000256" key="2">
    <source>
        <dbReference type="ARBA" id="ARBA00022692"/>
    </source>
</evidence>
<feature type="signal peptide" evidence="6">
    <location>
        <begin position="1"/>
        <end position="24"/>
    </location>
</feature>
<evidence type="ECO:0000313" key="9">
    <source>
        <dbReference type="Proteomes" id="UP000001880"/>
    </source>
</evidence>
<organism evidence="8 9">
    <name type="scientific">Haliangium ochraceum (strain DSM 14365 / JCM 11303 / SMP-2)</name>
    <dbReference type="NCBI Taxonomy" id="502025"/>
    <lineage>
        <taxon>Bacteria</taxon>
        <taxon>Pseudomonadati</taxon>
        <taxon>Myxococcota</taxon>
        <taxon>Polyangia</taxon>
        <taxon>Haliangiales</taxon>
        <taxon>Kofleriaceae</taxon>
        <taxon>Haliangium</taxon>
    </lineage>
</organism>
<feature type="domain" description="Translocation and assembly module TamB C-terminal" evidence="7">
    <location>
        <begin position="1182"/>
        <end position="1539"/>
    </location>
</feature>
<gene>
    <name evidence="8" type="ordered locus">Hoch_3696</name>
</gene>
<evidence type="ECO:0000256" key="5">
    <source>
        <dbReference type="SAM" id="MobiDB-lite"/>
    </source>
</evidence>
<keyword evidence="4" id="KW-0472">Membrane</keyword>
<evidence type="ECO:0000256" key="6">
    <source>
        <dbReference type="SAM" id="SignalP"/>
    </source>
</evidence>
<dbReference type="Pfam" id="PF04357">
    <property type="entry name" value="TamB"/>
    <property type="match status" value="1"/>
</dbReference>
<dbReference type="STRING" id="502025.Hoch_3696"/>
<keyword evidence="2" id="KW-0812">Transmembrane</keyword>
<keyword evidence="3" id="KW-1133">Transmembrane helix</keyword>
<sequence>MLLGALFAALIAVARAHFHGAALATFVTDIINRGIRGKIVVESMDWSLTSLPTILSGGWTPVTVRGVAVYDDGGVADPRGLDVDQRKLLLRVDEARGYIDPYALAFGHPDIVVKGLEIPKGGWVRVEEVPTALPRDDRSKVISLMGAFRGINPSGVGAGVSLGSSPIFDIRDLSLTDVDVEVSFRDFDVFLHGASGSGTLYSDVNDPLLERLYYALEAEVESGRVDIKVYGSAASDTPDFIYDVPLSDIDIHSLRQLPTEWPSTGFASDLHFNIDARSEADATIHTEGAILDFFGGEGGVFDVSLEAKGVGSIVKRFSNGLFGGDAFDATAQVSGPMSAPRVDVEAENVNVKIAIGSDGVPPLSVDIPAATAWLEYGTATGALAEAKAYGAGGALTASAWLSLSPFWFDLSLDVQEPLTVKPHLTPALADKLTLLAGLIGKPALSGQAHINGDTKRLRYEDLDLSLGHMRLTGDIVHGEDGVMHLRGFRSDVGPTRIVTRGTMDMVGGGLDLGVDFKAPGVGNWLRYLDLPPGTANAASGKARVRGSFEDPRACAALRITGVPMLDAFNTWLTYAGDMVDFDVNEMPETPTTCTRRSGLVVGDSVLGGVLRAEGKVAFEPRTRLLDFSARGSGLDLARLPMVGNFLAGRVDLVARARGPLEALDASARLRIDDLGIAGDSYRVLSRCEDSGPLESGFEGEDGEICLRARADGSQEARFALARDGGGQLDVRAAIDRDTGLDGHVAIDNLPIDRLAVLEYAGGFPVGGVVTAALQLGGTVAAPLVTGAIDWNDSFYARAFLGHTGVRITAPDETTLRITASLLQGDVKITADIANTPPYAASVDLALRRVDIDRLAPEITAMLLPPELAGGQMRARAWVSGDIHIDMPLLTADTTPPLVTARLSEAELIVEYTDTRGRPAPIHLRNARQTPMALRYDGKRAELLEPVTLIGPDGARFAVRHGAVVLTPSATEEAVSTIGEIEVDIDGRVDMRLLEPYLRDYVSSVRGTIEMQATLRGPLEAPQASVELSVAETLAVRPIGQEAVASLQEGGRITITNDQLVFTGTEVRVTDPLSGQEASLDILGGIRLENFAPVEWTLHLDGILAGQMLLLAAPEVFSRASGEAELSVSVRGPSDAPQIDANLAFGTGKPLLLTPRGLGREIQLEAGEVELSDDIIELHNLSGEFGDSGRITRATGAVGLIDGELADVDVTVSADGVPLRVPNELEMTVNVADLRIVGDVSGGLEFDGIVEVVDGRYFRRFNLISDVLSLERDSGASSGSTFDDIPLLANAELDLLVDVRSFAVQNNLASIYMSGDILVTGTPSQPRFDGEIQVNDGEFKLPGARARFTRTWGAVTFSPSRSFPTQTPTVNLQSEGDYRDSSGQYHLITFTVSGSWSRAEWDLYTSSGLNKGQTFTLLFSGRTPAELRKSLGDEAPGTDPGRLDATGSTSDNAADQILKDVAGDFISLLVEDTLRNITNLDVARIEIGTGSIGFHGEKQVTDKIRFTGDLEQSGSERLLDVRGELQLSDQVSLEGGARSQVYNDPAEEDETDYRARVVYRRYFLWPW</sequence>
<dbReference type="KEGG" id="hoh:Hoch_3696"/>